<organism evidence="2 3">
    <name type="scientific">Cymbomonas tetramitiformis</name>
    <dbReference type="NCBI Taxonomy" id="36881"/>
    <lineage>
        <taxon>Eukaryota</taxon>
        <taxon>Viridiplantae</taxon>
        <taxon>Chlorophyta</taxon>
        <taxon>Pyramimonadophyceae</taxon>
        <taxon>Pyramimonadales</taxon>
        <taxon>Pyramimonadaceae</taxon>
        <taxon>Cymbomonas</taxon>
    </lineage>
</organism>
<dbReference type="Pfam" id="PF09814">
    <property type="entry name" value="HECT_2"/>
    <property type="match status" value="1"/>
</dbReference>
<evidence type="ECO:0000313" key="3">
    <source>
        <dbReference type="Proteomes" id="UP001190700"/>
    </source>
</evidence>
<dbReference type="EMBL" id="LGRX02033203">
    <property type="protein sequence ID" value="KAK3242266.1"/>
    <property type="molecule type" value="Genomic_DNA"/>
</dbReference>
<comment type="caution">
    <text evidence="2">The sequence shown here is derived from an EMBL/GenBank/DDBJ whole genome shotgun (WGS) entry which is preliminary data.</text>
</comment>
<dbReference type="AlphaFoldDB" id="A0AAE0BT31"/>
<reference evidence="2 3" key="1">
    <citation type="journal article" date="2015" name="Genome Biol. Evol.">
        <title>Comparative Genomics of a Bacterivorous Green Alga Reveals Evolutionary Causalities and Consequences of Phago-Mixotrophic Mode of Nutrition.</title>
        <authorList>
            <person name="Burns J.A."/>
            <person name="Paasch A."/>
            <person name="Narechania A."/>
            <person name="Kim E."/>
        </authorList>
    </citation>
    <scope>NUCLEOTIDE SEQUENCE [LARGE SCALE GENOMIC DNA]</scope>
    <source>
        <strain evidence="2 3">PLY_AMNH</strain>
    </source>
</reference>
<evidence type="ECO:0000256" key="1">
    <source>
        <dbReference type="SAM" id="MobiDB-lite"/>
    </source>
</evidence>
<accession>A0AAE0BT31</accession>
<proteinExistence type="predicted"/>
<dbReference type="InterPro" id="IPR019193">
    <property type="entry name" value="UBQ-conj_enz_E2-bd_prot"/>
</dbReference>
<dbReference type="Proteomes" id="UP001190700">
    <property type="component" value="Unassembled WGS sequence"/>
</dbReference>
<feature type="region of interest" description="Disordered" evidence="1">
    <location>
        <begin position="236"/>
        <end position="256"/>
    </location>
</feature>
<name>A0AAE0BT31_9CHLO</name>
<keyword evidence="3" id="KW-1185">Reference proteome</keyword>
<gene>
    <name evidence="2" type="ORF">CYMTET_48038</name>
</gene>
<protein>
    <submittedName>
        <fullName evidence="2">Uncharacterized protein</fullName>
    </submittedName>
</protein>
<sequence length="335" mass="36311">MSPRKLPLTFKYLIEVLWNIGTFRICIFPSNTKKESVDEALLFNWRTDACSRDSQGRTVLKCTIDDLEPNEHFLEIALPDGLDEKTLLKDSSGDQLGISFSLTSGFNIKAGEDEELVTPSCSPTDPLVLYCRHCSAALSLPFQEALLLPSSGWRELAQEFWFCGNCCPPEQTDEVLQQLQEGLQVSPLRCFVGQSIYSVSRQDVPGIRIETGTDSSFVRCLSCDHVVGTAEMESSAVPATASADSPKESFPVESEAAAVTASLHQLDLEGAGHVDATTSGSEVRPEARARPTEQAQGAAPGSTSLSDQGEVPVELWKHRVAAVESSLPVEAAPLH</sequence>
<feature type="region of interest" description="Disordered" evidence="1">
    <location>
        <begin position="275"/>
        <end position="309"/>
    </location>
</feature>
<evidence type="ECO:0000313" key="2">
    <source>
        <dbReference type="EMBL" id="KAK3242266.1"/>
    </source>
</evidence>
<feature type="non-terminal residue" evidence="2">
    <location>
        <position position="335"/>
    </location>
</feature>